<dbReference type="AlphaFoldDB" id="A0A5E4A8H8"/>
<dbReference type="Proteomes" id="UP000335636">
    <property type="component" value="Unassembled WGS sequence"/>
</dbReference>
<evidence type="ECO:0000313" key="1">
    <source>
        <dbReference type="EMBL" id="KAF7463019.1"/>
    </source>
</evidence>
<reference evidence="1" key="2">
    <citation type="submission" date="2020-08" db="EMBL/GenBank/DDBJ databases">
        <authorList>
            <person name="Shumante A."/>
            <person name="Zimin A.V."/>
            <person name="Puiu D."/>
            <person name="Salzberg S.L."/>
        </authorList>
    </citation>
    <scope>NUCLEOTIDE SEQUENCE</scope>
    <source>
        <strain evidence="1">WC2-LM</strain>
        <tissue evidence="1">Liver</tissue>
    </source>
</reference>
<sequence length="179" mass="19773">MWPQPYAVPPVPAIPLSKEPVAPSFGPSLWPMPPIGFGLNNFTDPPALLPCPPLTQNARVGVPWGPLADCLPHTCSLPSTHTHLFILEYVRERRELKMIFALKTNKAMVPNLERQEQGLYLGVLGCYGSFRLNPSHRPAPQEKQGDPGKANSILSICPFPLPPWGVGGVRMHSKRNFVR</sequence>
<evidence type="ECO:0000313" key="2">
    <source>
        <dbReference type="EMBL" id="VTJ53345.1"/>
    </source>
</evidence>
<dbReference type="Proteomes" id="UP000662637">
    <property type="component" value="Unassembled WGS sequence"/>
</dbReference>
<dbReference type="EMBL" id="CABDUW010000027">
    <property type="protein sequence ID" value="VTJ53345.1"/>
    <property type="molecule type" value="Genomic_DNA"/>
</dbReference>
<accession>A0A5E4A8H8</accession>
<evidence type="ECO:0000313" key="3">
    <source>
        <dbReference type="Proteomes" id="UP000335636"/>
    </source>
</evidence>
<keyword evidence="3" id="KW-1185">Reference proteome</keyword>
<dbReference type="EMBL" id="WJEC01008281">
    <property type="protein sequence ID" value="KAF7463019.1"/>
    <property type="molecule type" value="Genomic_DNA"/>
</dbReference>
<name>A0A5E4A8H8_MARMO</name>
<gene>
    <name evidence="1" type="ORF">GHT09_010571</name>
    <name evidence="2" type="ORF">MONAX_5E009536</name>
</gene>
<proteinExistence type="predicted"/>
<protein>
    <submittedName>
        <fullName evidence="2">Uncharacterized protein</fullName>
    </submittedName>
</protein>
<organism evidence="2 3">
    <name type="scientific">Marmota monax</name>
    <name type="common">Woodchuck</name>
    <dbReference type="NCBI Taxonomy" id="9995"/>
    <lineage>
        <taxon>Eukaryota</taxon>
        <taxon>Metazoa</taxon>
        <taxon>Chordata</taxon>
        <taxon>Craniata</taxon>
        <taxon>Vertebrata</taxon>
        <taxon>Euteleostomi</taxon>
        <taxon>Mammalia</taxon>
        <taxon>Eutheria</taxon>
        <taxon>Euarchontoglires</taxon>
        <taxon>Glires</taxon>
        <taxon>Rodentia</taxon>
        <taxon>Sciuromorpha</taxon>
        <taxon>Sciuridae</taxon>
        <taxon>Xerinae</taxon>
        <taxon>Marmotini</taxon>
        <taxon>Marmota</taxon>
    </lineage>
</organism>
<reference evidence="2 3" key="1">
    <citation type="submission" date="2019-04" db="EMBL/GenBank/DDBJ databases">
        <authorList>
            <person name="Alioto T."/>
            <person name="Alioto T."/>
        </authorList>
    </citation>
    <scope>NUCLEOTIDE SEQUENCE [LARGE SCALE GENOMIC DNA]</scope>
</reference>